<dbReference type="SUPFAM" id="SSF50118">
    <property type="entry name" value="Cell growth inhibitor/plasmid maintenance toxic component"/>
    <property type="match status" value="1"/>
</dbReference>
<name>A0A326RY09_9BACT</name>
<protein>
    <submittedName>
        <fullName evidence="1">mRNA interferase MazF</fullName>
    </submittedName>
</protein>
<sequence>MKKGDLILIPFPFSDLTGTKNRPALVLFSNELDVTVSFITSQIKWSSNHDIVLFPSLLNGIKVKSLVRLSKMATISKDLILGKLGELSQKELYDVDQCLIDLFNIKP</sequence>
<dbReference type="InterPro" id="IPR003477">
    <property type="entry name" value="PemK-like"/>
</dbReference>
<keyword evidence="2" id="KW-1185">Reference proteome</keyword>
<evidence type="ECO:0000313" key="2">
    <source>
        <dbReference type="Proteomes" id="UP000248917"/>
    </source>
</evidence>
<organism evidence="1 2">
    <name type="scientific">Algoriphagus aquaeductus</name>
    <dbReference type="NCBI Taxonomy" id="475299"/>
    <lineage>
        <taxon>Bacteria</taxon>
        <taxon>Pseudomonadati</taxon>
        <taxon>Bacteroidota</taxon>
        <taxon>Cytophagia</taxon>
        <taxon>Cytophagales</taxon>
        <taxon>Cyclobacteriaceae</taxon>
        <taxon>Algoriphagus</taxon>
    </lineage>
</organism>
<gene>
    <name evidence="1" type="ORF">CLV31_102179</name>
</gene>
<dbReference type="GO" id="GO:0003677">
    <property type="term" value="F:DNA binding"/>
    <property type="evidence" value="ECO:0007669"/>
    <property type="project" value="InterPro"/>
</dbReference>
<dbReference type="Proteomes" id="UP000248917">
    <property type="component" value="Unassembled WGS sequence"/>
</dbReference>
<dbReference type="AlphaFoldDB" id="A0A326RY09"/>
<comment type="caution">
    <text evidence="1">The sequence shown here is derived from an EMBL/GenBank/DDBJ whole genome shotgun (WGS) entry which is preliminary data.</text>
</comment>
<dbReference type="Gene3D" id="2.30.30.110">
    <property type="match status" value="1"/>
</dbReference>
<dbReference type="RefSeq" id="WP_111391436.1">
    <property type="nucleotide sequence ID" value="NZ_QKTX01000002.1"/>
</dbReference>
<proteinExistence type="predicted"/>
<dbReference type="InterPro" id="IPR011067">
    <property type="entry name" value="Plasmid_toxin/cell-grow_inhib"/>
</dbReference>
<reference evidence="1 2" key="1">
    <citation type="submission" date="2018-06" db="EMBL/GenBank/DDBJ databases">
        <title>Genomic Encyclopedia of Archaeal and Bacterial Type Strains, Phase II (KMG-II): from individual species to whole genera.</title>
        <authorList>
            <person name="Goeker M."/>
        </authorList>
    </citation>
    <scope>NUCLEOTIDE SEQUENCE [LARGE SCALE GENOMIC DNA]</scope>
    <source>
        <strain evidence="1 2">T4</strain>
    </source>
</reference>
<evidence type="ECO:0000313" key="1">
    <source>
        <dbReference type="EMBL" id="PZV86281.1"/>
    </source>
</evidence>
<dbReference type="EMBL" id="QKTX01000002">
    <property type="protein sequence ID" value="PZV86281.1"/>
    <property type="molecule type" value="Genomic_DNA"/>
</dbReference>
<accession>A0A326RY09</accession>
<dbReference type="OrthoDB" id="129822at2"/>
<dbReference type="Pfam" id="PF02452">
    <property type="entry name" value="PemK_toxin"/>
    <property type="match status" value="1"/>
</dbReference>